<dbReference type="GO" id="GO:0005576">
    <property type="term" value="C:extracellular region"/>
    <property type="evidence" value="ECO:0007669"/>
    <property type="project" value="InterPro"/>
</dbReference>
<protein>
    <recommendedName>
        <fullName evidence="2">Chitin-binding type-2 domain-containing protein</fullName>
    </recommendedName>
</protein>
<dbReference type="Gene3D" id="2.170.140.10">
    <property type="entry name" value="Chitin binding domain"/>
    <property type="match status" value="1"/>
</dbReference>
<dbReference type="EMBL" id="JAHXZJ010001864">
    <property type="protein sequence ID" value="KAH0549472.1"/>
    <property type="molecule type" value="Genomic_DNA"/>
</dbReference>
<feature type="domain" description="Chitin-binding type-2" evidence="2">
    <location>
        <begin position="27"/>
        <end position="86"/>
    </location>
</feature>
<feature type="signal peptide" evidence="1">
    <location>
        <begin position="1"/>
        <end position="15"/>
    </location>
</feature>
<dbReference type="PROSITE" id="PS50940">
    <property type="entry name" value="CHIT_BIND_II"/>
    <property type="match status" value="1"/>
</dbReference>
<dbReference type="SUPFAM" id="SSF57625">
    <property type="entry name" value="Invertebrate chitin-binding proteins"/>
    <property type="match status" value="1"/>
</dbReference>
<dbReference type="Pfam" id="PF01607">
    <property type="entry name" value="CBM_14"/>
    <property type="match status" value="1"/>
</dbReference>
<evidence type="ECO:0000259" key="2">
    <source>
        <dbReference type="PROSITE" id="PS50940"/>
    </source>
</evidence>
<name>A0AAV7IEE3_COTGL</name>
<keyword evidence="4" id="KW-1185">Reference proteome</keyword>
<evidence type="ECO:0000313" key="4">
    <source>
        <dbReference type="Proteomes" id="UP000826195"/>
    </source>
</evidence>
<dbReference type="SMART" id="SM00494">
    <property type="entry name" value="ChtBD2"/>
    <property type="match status" value="1"/>
</dbReference>
<gene>
    <name evidence="3" type="ORF">KQX54_009520</name>
</gene>
<evidence type="ECO:0000256" key="1">
    <source>
        <dbReference type="SAM" id="SignalP"/>
    </source>
</evidence>
<reference evidence="3 4" key="1">
    <citation type="journal article" date="2021" name="J. Hered.">
        <title>A chromosome-level genome assembly of the parasitoid wasp, Cotesia glomerata (Hymenoptera: Braconidae).</title>
        <authorList>
            <person name="Pinto B.J."/>
            <person name="Weis J.J."/>
            <person name="Gamble T."/>
            <person name="Ode P.J."/>
            <person name="Paul R."/>
            <person name="Zaspel J.M."/>
        </authorList>
    </citation>
    <scope>NUCLEOTIDE SEQUENCE [LARGE SCALE GENOMIC DNA]</scope>
    <source>
        <strain evidence="3">CgM1</strain>
    </source>
</reference>
<feature type="chain" id="PRO_5043821011" description="Chitin-binding type-2 domain-containing protein" evidence="1">
    <location>
        <begin position="16"/>
        <end position="119"/>
    </location>
</feature>
<dbReference type="GO" id="GO:0008061">
    <property type="term" value="F:chitin binding"/>
    <property type="evidence" value="ECO:0007669"/>
    <property type="project" value="InterPro"/>
</dbReference>
<organism evidence="3 4">
    <name type="scientific">Cotesia glomerata</name>
    <name type="common">Lepidopteran parasitic wasp</name>
    <name type="synonym">Apanteles glomeratus</name>
    <dbReference type="NCBI Taxonomy" id="32391"/>
    <lineage>
        <taxon>Eukaryota</taxon>
        <taxon>Metazoa</taxon>
        <taxon>Ecdysozoa</taxon>
        <taxon>Arthropoda</taxon>
        <taxon>Hexapoda</taxon>
        <taxon>Insecta</taxon>
        <taxon>Pterygota</taxon>
        <taxon>Neoptera</taxon>
        <taxon>Endopterygota</taxon>
        <taxon>Hymenoptera</taxon>
        <taxon>Apocrita</taxon>
        <taxon>Ichneumonoidea</taxon>
        <taxon>Braconidae</taxon>
        <taxon>Microgastrinae</taxon>
        <taxon>Cotesia</taxon>
    </lineage>
</organism>
<dbReference type="AlphaFoldDB" id="A0AAV7IEE3"/>
<keyword evidence="1" id="KW-0732">Signal</keyword>
<comment type="caution">
    <text evidence="3">The sequence shown here is derived from an EMBL/GenBank/DDBJ whole genome shotgun (WGS) entry which is preliminary data.</text>
</comment>
<dbReference type="Proteomes" id="UP000826195">
    <property type="component" value="Unassembled WGS sequence"/>
</dbReference>
<dbReference type="InterPro" id="IPR002557">
    <property type="entry name" value="Chitin-bd_dom"/>
</dbReference>
<dbReference type="InterPro" id="IPR036508">
    <property type="entry name" value="Chitin-bd_dom_sf"/>
</dbReference>
<sequence>MLRFWVISIILGSSALEKFNRVDSGCIGTCPGENLPNAAILLVHSNCSNYCHCNGKKCIVKNCDANLRFNSRDGICDRPEKVECNIRGTDDFDLDNSTGSESEENNSIRCVLSVGDLSI</sequence>
<accession>A0AAV7IEE3</accession>
<evidence type="ECO:0000313" key="3">
    <source>
        <dbReference type="EMBL" id="KAH0549472.1"/>
    </source>
</evidence>
<proteinExistence type="predicted"/>